<evidence type="ECO:0000313" key="1">
    <source>
        <dbReference type="EMBL" id="NII41390.1"/>
    </source>
</evidence>
<evidence type="ECO:0000313" key="2">
    <source>
        <dbReference type="Proteomes" id="UP001318300"/>
    </source>
</evidence>
<proteinExistence type="predicted"/>
<keyword evidence="2" id="KW-1185">Reference proteome</keyword>
<name>A0ABX0TC60_9MICO</name>
<dbReference type="RefSeq" id="WP_252727977.1">
    <property type="nucleotide sequence ID" value="NZ_JAAOYO010000003.1"/>
</dbReference>
<protein>
    <recommendedName>
        <fullName evidence="3">Type II toxin-antitoxin system RelE/ParE family toxin</fullName>
    </recommendedName>
</protein>
<sequence length="95" mass="11016">MFATRSAEQGWRDLVATQRNAVVVAWDRLSTDPLSEDLTCHALRGQLGTVTHDGRDWVRRQFELKRGARIWFVVDEADRVVHLLDVHTRHPNQTK</sequence>
<dbReference type="Proteomes" id="UP001318300">
    <property type="component" value="Unassembled WGS sequence"/>
</dbReference>
<comment type="caution">
    <text evidence="1">The sequence shown here is derived from an EMBL/GenBank/DDBJ whole genome shotgun (WGS) entry which is preliminary data.</text>
</comment>
<accession>A0ABX0TC60</accession>
<organism evidence="1 2">
    <name type="scientific">Curtobacterium salicis</name>
    <dbReference type="NCBI Taxonomy" id="1779862"/>
    <lineage>
        <taxon>Bacteria</taxon>
        <taxon>Bacillati</taxon>
        <taxon>Actinomycetota</taxon>
        <taxon>Actinomycetes</taxon>
        <taxon>Micrococcales</taxon>
        <taxon>Microbacteriaceae</taxon>
        <taxon>Curtobacterium</taxon>
    </lineage>
</organism>
<gene>
    <name evidence="1" type="ORF">E9228_002037</name>
</gene>
<reference evidence="1 2" key="1">
    <citation type="submission" date="2020-03" db="EMBL/GenBank/DDBJ databases">
        <title>Above-ground endophytic microbial communities from plants in different locations in the United States.</title>
        <authorList>
            <person name="Frank C."/>
        </authorList>
    </citation>
    <scope>NUCLEOTIDE SEQUENCE [LARGE SCALE GENOMIC DNA]</scope>
    <source>
        <strain evidence="1 2">WW7</strain>
    </source>
</reference>
<dbReference type="EMBL" id="JAAOYO010000003">
    <property type="protein sequence ID" value="NII41390.1"/>
    <property type="molecule type" value="Genomic_DNA"/>
</dbReference>
<evidence type="ECO:0008006" key="3">
    <source>
        <dbReference type="Google" id="ProtNLM"/>
    </source>
</evidence>